<evidence type="ECO:0008006" key="3">
    <source>
        <dbReference type="Google" id="ProtNLM"/>
    </source>
</evidence>
<reference evidence="1" key="1">
    <citation type="submission" date="2021-03" db="EMBL/GenBank/DDBJ databases">
        <title>Draft genome sequence of rust myrtle Austropuccinia psidii MF-1, a brazilian biotype.</title>
        <authorList>
            <person name="Quecine M.C."/>
            <person name="Pachon D.M.R."/>
            <person name="Bonatelli M.L."/>
            <person name="Correr F.H."/>
            <person name="Franceschini L.M."/>
            <person name="Leite T.F."/>
            <person name="Margarido G.R.A."/>
            <person name="Almeida C.A."/>
            <person name="Ferrarezi J.A."/>
            <person name="Labate C.A."/>
        </authorList>
    </citation>
    <scope>NUCLEOTIDE SEQUENCE</scope>
    <source>
        <strain evidence="1">MF-1</strain>
    </source>
</reference>
<dbReference type="GO" id="GO:0003676">
    <property type="term" value="F:nucleic acid binding"/>
    <property type="evidence" value="ECO:0007669"/>
    <property type="project" value="InterPro"/>
</dbReference>
<evidence type="ECO:0000313" key="2">
    <source>
        <dbReference type="Proteomes" id="UP000765509"/>
    </source>
</evidence>
<gene>
    <name evidence="1" type="ORF">O181_036237</name>
</gene>
<protein>
    <recommendedName>
        <fullName evidence="3">Integrase catalytic domain-containing protein</fullName>
    </recommendedName>
</protein>
<dbReference type="Gene3D" id="3.30.420.10">
    <property type="entry name" value="Ribonuclease H-like superfamily/Ribonuclease H"/>
    <property type="match status" value="1"/>
</dbReference>
<accession>A0A9Q3D6Q7</accession>
<organism evidence="1 2">
    <name type="scientific">Austropuccinia psidii MF-1</name>
    <dbReference type="NCBI Taxonomy" id="1389203"/>
    <lineage>
        <taxon>Eukaryota</taxon>
        <taxon>Fungi</taxon>
        <taxon>Dikarya</taxon>
        <taxon>Basidiomycota</taxon>
        <taxon>Pucciniomycotina</taxon>
        <taxon>Pucciniomycetes</taxon>
        <taxon>Pucciniales</taxon>
        <taxon>Sphaerophragmiaceae</taxon>
        <taxon>Austropuccinia</taxon>
    </lineage>
</organism>
<dbReference type="InterPro" id="IPR036397">
    <property type="entry name" value="RNaseH_sf"/>
</dbReference>
<comment type="caution">
    <text evidence="1">The sequence shown here is derived from an EMBL/GenBank/DDBJ whole genome shotgun (WGS) entry which is preliminary data.</text>
</comment>
<keyword evidence="2" id="KW-1185">Reference proteome</keyword>
<dbReference type="InterPro" id="IPR012337">
    <property type="entry name" value="RNaseH-like_sf"/>
</dbReference>
<dbReference type="Proteomes" id="UP000765509">
    <property type="component" value="Unassembled WGS sequence"/>
</dbReference>
<evidence type="ECO:0000313" key="1">
    <source>
        <dbReference type="EMBL" id="MBW0496522.1"/>
    </source>
</evidence>
<dbReference type="SUPFAM" id="SSF53098">
    <property type="entry name" value="Ribonuclease H-like"/>
    <property type="match status" value="1"/>
</dbReference>
<dbReference type="AlphaFoldDB" id="A0A9Q3D6Q7"/>
<dbReference type="EMBL" id="AVOT02013669">
    <property type="protein sequence ID" value="MBW0496522.1"/>
    <property type="molecule type" value="Genomic_DNA"/>
</dbReference>
<name>A0A9Q3D6Q7_9BASI</name>
<dbReference type="OrthoDB" id="2273864at2759"/>
<proteinExistence type="predicted"/>
<sequence length="88" mass="10426">MSTAYHPETDGKTEKRNLILEQYLWVYVSYHQYDGHTCLPLAEFSYNSSDHSSKKHSPFFTAYERYHHFNSSQINQDTPARNLPEKLQ</sequence>